<keyword evidence="2" id="KW-1185">Reference proteome</keyword>
<dbReference type="GeneID" id="99751793"/>
<dbReference type="AlphaFoldDB" id="A0ABC9NBR0"/>
<accession>A0ABC9NBR0</accession>
<evidence type="ECO:0000313" key="2">
    <source>
        <dbReference type="Proteomes" id="UP000004110"/>
    </source>
</evidence>
<protein>
    <submittedName>
        <fullName evidence="1">Uncharacterized protein</fullName>
    </submittedName>
</protein>
<gene>
    <name evidence="1" type="ORF">BACUNI_02206</name>
</gene>
<reference evidence="1" key="2">
    <citation type="submission" date="2013-11" db="EMBL/GenBank/DDBJ databases">
        <title>Draft genome sequence of Bacteroides uniformis (ATCC 8492).</title>
        <authorList>
            <person name="Sudarsanam P."/>
            <person name="Ley R."/>
            <person name="Guruge J."/>
            <person name="Turnbaugh P.J."/>
            <person name="Mahowald M."/>
            <person name="Liep D."/>
            <person name="Gordon J."/>
        </authorList>
    </citation>
    <scope>NUCLEOTIDE SEQUENCE</scope>
    <source>
        <strain evidence="1">ATCC 8492</strain>
    </source>
</reference>
<organism evidence="1 2">
    <name type="scientific">Bacteroides uniformis (strain ATCC 8492 / DSM 6597 / CCUG 4942 / CIP 103695 / JCM 5828 / KCTC 5204 / NCTC 13054 / VPI 0061)</name>
    <dbReference type="NCBI Taxonomy" id="411479"/>
    <lineage>
        <taxon>Bacteria</taxon>
        <taxon>Pseudomonadati</taxon>
        <taxon>Bacteroidota</taxon>
        <taxon>Bacteroidia</taxon>
        <taxon>Bacteroidales</taxon>
        <taxon>Bacteroidaceae</taxon>
        <taxon>Bacteroides</taxon>
    </lineage>
</organism>
<dbReference type="Proteomes" id="UP000004110">
    <property type="component" value="Unassembled WGS sequence"/>
</dbReference>
<dbReference type="EMBL" id="AAYH02000043">
    <property type="protein sequence ID" value="EDO54198.1"/>
    <property type="molecule type" value="Genomic_DNA"/>
</dbReference>
<reference evidence="1" key="1">
    <citation type="submission" date="2007-06" db="EMBL/GenBank/DDBJ databases">
        <authorList>
            <person name="Fulton L."/>
            <person name="Clifton S."/>
            <person name="Fulton B."/>
            <person name="Xu J."/>
            <person name="Minx P."/>
            <person name="Pepin K.H."/>
            <person name="Johnson M."/>
            <person name="Thiruvilangam P."/>
            <person name="Bhonagiri V."/>
            <person name="Nash W.E."/>
            <person name="Mardis E.R."/>
            <person name="Wilson R.K."/>
        </authorList>
    </citation>
    <scope>NUCLEOTIDE SEQUENCE [LARGE SCALE GENOMIC DNA]</scope>
    <source>
        <strain evidence="1">ATCC 8492</strain>
    </source>
</reference>
<proteinExistence type="predicted"/>
<evidence type="ECO:0000313" key="1">
    <source>
        <dbReference type="EMBL" id="EDO54198.1"/>
    </source>
</evidence>
<comment type="caution">
    <text evidence="1">The sequence shown here is derived from an EMBL/GenBank/DDBJ whole genome shotgun (WGS) entry which is preliminary data.</text>
</comment>
<sequence>MTTILEEIKCGLQVTKATLKIIAVSTGESELTYDMREQEKYENLLAHIY</sequence>
<dbReference type="RefSeq" id="WP_005828133.1">
    <property type="nucleotide sequence ID" value="NZ_CAAHFJ010000004.1"/>
</dbReference>
<name>A0ABC9NBR0_BACUC</name>